<dbReference type="InterPro" id="IPR036390">
    <property type="entry name" value="WH_DNA-bd_sf"/>
</dbReference>
<dbReference type="InterPro" id="IPR000835">
    <property type="entry name" value="HTH_MarR-typ"/>
</dbReference>
<dbReference type="GO" id="GO:0006950">
    <property type="term" value="P:response to stress"/>
    <property type="evidence" value="ECO:0007669"/>
    <property type="project" value="TreeGrafter"/>
</dbReference>
<dbReference type="GO" id="GO:0003700">
    <property type="term" value="F:DNA-binding transcription factor activity"/>
    <property type="evidence" value="ECO:0007669"/>
    <property type="project" value="InterPro"/>
</dbReference>
<dbReference type="PANTHER" id="PTHR33164:SF43">
    <property type="entry name" value="HTH-TYPE TRANSCRIPTIONAL REPRESSOR YETL"/>
    <property type="match status" value="1"/>
</dbReference>
<evidence type="ECO:0000313" key="3">
    <source>
        <dbReference type="Proteomes" id="UP000236728"/>
    </source>
</evidence>
<dbReference type="InterPro" id="IPR036388">
    <property type="entry name" value="WH-like_DNA-bd_sf"/>
</dbReference>
<reference evidence="2 3" key="1">
    <citation type="submission" date="2016-10" db="EMBL/GenBank/DDBJ databases">
        <authorList>
            <person name="de Groot N.N."/>
        </authorList>
    </citation>
    <scope>NUCLEOTIDE SEQUENCE [LARGE SCALE GENOMIC DNA]</scope>
    <source>
        <strain evidence="2 3">DSM 22489</strain>
    </source>
</reference>
<accession>A0A1H5SDR3</accession>
<dbReference type="SMART" id="SM00347">
    <property type="entry name" value="HTH_MARR"/>
    <property type="match status" value="1"/>
</dbReference>
<dbReference type="AlphaFoldDB" id="A0A1H5SDR3"/>
<dbReference type="Gene3D" id="1.10.10.10">
    <property type="entry name" value="Winged helix-like DNA-binding domain superfamily/Winged helix DNA-binding domain"/>
    <property type="match status" value="1"/>
</dbReference>
<gene>
    <name evidence="2" type="ORF">SAMN05421819_0164</name>
</gene>
<dbReference type="RefSeq" id="WP_235011262.1">
    <property type="nucleotide sequence ID" value="NZ_FNVA01000001.1"/>
</dbReference>
<dbReference type="SUPFAM" id="SSF46785">
    <property type="entry name" value="Winged helix' DNA-binding domain"/>
    <property type="match status" value="1"/>
</dbReference>
<dbReference type="InterPro" id="IPR039422">
    <property type="entry name" value="MarR/SlyA-like"/>
</dbReference>
<evidence type="ECO:0000313" key="2">
    <source>
        <dbReference type="EMBL" id="SEF48776.1"/>
    </source>
</evidence>
<evidence type="ECO:0000259" key="1">
    <source>
        <dbReference type="PROSITE" id="PS50995"/>
    </source>
</evidence>
<keyword evidence="2" id="KW-0238">DNA-binding</keyword>
<proteinExistence type="predicted"/>
<name>A0A1H5SDR3_9BACT</name>
<keyword evidence="3" id="KW-1185">Reference proteome</keyword>
<dbReference type="GO" id="GO:0003677">
    <property type="term" value="F:DNA binding"/>
    <property type="evidence" value="ECO:0007669"/>
    <property type="project" value="UniProtKB-KW"/>
</dbReference>
<protein>
    <submittedName>
        <fullName evidence="2">DNA-binding transcriptional regulator, MarR family</fullName>
    </submittedName>
</protein>
<dbReference type="Pfam" id="PF12802">
    <property type="entry name" value="MarR_2"/>
    <property type="match status" value="1"/>
</dbReference>
<sequence length="190" mass="21684">MNEGTITNQHARKFQTEPNYLPWLENSRASKNEATSSMDTNNSNGTYLSRLRTLAEFRFQLRKFLSFSEMASERAGIAAQQYQLMQVIASMPEGQKASIGYLAERMILRHNSMVELVDRAERKGLVRREHDEKDLRRSLVLLTQQGEELLHRLVVEHLKELGPKSEMLMHALHELQIAGQSQGTGEAESS</sequence>
<organism evidence="2 3">
    <name type="scientific">Bryocella elongata</name>
    <dbReference type="NCBI Taxonomy" id="863522"/>
    <lineage>
        <taxon>Bacteria</taxon>
        <taxon>Pseudomonadati</taxon>
        <taxon>Acidobacteriota</taxon>
        <taxon>Terriglobia</taxon>
        <taxon>Terriglobales</taxon>
        <taxon>Acidobacteriaceae</taxon>
        <taxon>Bryocella</taxon>
    </lineage>
</organism>
<dbReference type="PROSITE" id="PS50995">
    <property type="entry name" value="HTH_MARR_2"/>
    <property type="match status" value="1"/>
</dbReference>
<dbReference type="EMBL" id="FNVA01000001">
    <property type="protein sequence ID" value="SEF48776.1"/>
    <property type="molecule type" value="Genomic_DNA"/>
</dbReference>
<dbReference type="PANTHER" id="PTHR33164">
    <property type="entry name" value="TRANSCRIPTIONAL REGULATOR, MARR FAMILY"/>
    <property type="match status" value="1"/>
</dbReference>
<dbReference type="Proteomes" id="UP000236728">
    <property type="component" value="Unassembled WGS sequence"/>
</dbReference>
<feature type="domain" description="HTH marR-type" evidence="1">
    <location>
        <begin position="47"/>
        <end position="190"/>
    </location>
</feature>